<gene>
    <name evidence="1" type="ORF">CDAR_233351</name>
</gene>
<evidence type="ECO:0000313" key="1">
    <source>
        <dbReference type="EMBL" id="GIX97666.1"/>
    </source>
</evidence>
<organism evidence="1 2">
    <name type="scientific">Caerostris darwini</name>
    <dbReference type="NCBI Taxonomy" id="1538125"/>
    <lineage>
        <taxon>Eukaryota</taxon>
        <taxon>Metazoa</taxon>
        <taxon>Ecdysozoa</taxon>
        <taxon>Arthropoda</taxon>
        <taxon>Chelicerata</taxon>
        <taxon>Arachnida</taxon>
        <taxon>Araneae</taxon>
        <taxon>Araneomorphae</taxon>
        <taxon>Entelegynae</taxon>
        <taxon>Araneoidea</taxon>
        <taxon>Araneidae</taxon>
        <taxon>Caerostris</taxon>
    </lineage>
</organism>
<name>A0AAV4PKS5_9ARAC</name>
<comment type="caution">
    <text evidence="1">The sequence shown here is derived from an EMBL/GenBank/DDBJ whole genome shotgun (WGS) entry which is preliminary data.</text>
</comment>
<accession>A0AAV4PKS5</accession>
<proteinExistence type="predicted"/>
<sequence length="122" mass="13911">MNFAYLHQIKRQYLAIAHILVFPKNTTSTPHTPSSPLTLEHNFPSSAEKRSNCGLICRKLDRSADVIRNLYECTVVKFSTRVHGQRQSVIAGRKKVLTASGIVKVIWSSKSDRRPLLQREYC</sequence>
<reference evidence="1 2" key="1">
    <citation type="submission" date="2021-06" db="EMBL/GenBank/DDBJ databases">
        <title>Caerostris darwini draft genome.</title>
        <authorList>
            <person name="Kono N."/>
            <person name="Arakawa K."/>
        </authorList>
    </citation>
    <scope>NUCLEOTIDE SEQUENCE [LARGE SCALE GENOMIC DNA]</scope>
</reference>
<dbReference type="Proteomes" id="UP001054837">
    <property type="component" value="Unassembled WGS sequence"/>
</dbReference>
<keyword evidence="2" id="KW-1185">Reference proteome</keyword>
<protein>
    <submittedName>
        <fullName evidence="1">Uncharacterized protein</fullName>
    </submittedName>
</protein>
<dbReference type="EMBL" id="BPLQ01003063">
    <property type="protein sequence ID" value="GIX97666.1"/>
    <property type="molecule type" value="Genomic_DNA"/>
</dbReference>
<evidence type="ECO:0000313" key="2">
    <source>
        <dbReference type="Proteomes" id="UP001054837"/>
    </source>
</evidence>
<dbReference type="AlphaFoldDB" id="A0AAV4PKS5"/>